<dbReference type="OrthoDB" id="7488025at2759"/>
<evidence type="ECO:0000256" key="4">
    <source>
        <dbReference type="SAM" id="MobiDB-lite"/>
    </source>
</evidence>
<dbReference type="GO" id="GO:0031012">
    <property type="term" value="C:extracellular matrix"/>
    <property type="evidence" value="ECO:0007669"/>
    <property type="project" value="TreeGrafter"/>
</dbReference>
<dbReference type="Proteomes" id="UP001153714">
    <property type="component" value="Chromosome 13"/>
</dbReference>
<evidence type="ECO:0000256" key="3">
    <source>
        <dbReference type="PROSITE-ProRule" id="PRU00497"/>
    </source>
</evidence>
<keyword evidence="7" id="KW-1185">Reference proteome</keyword>
<evidence type="ECO:0000256" key="5">
    <source>
        <dbReference type="SAM" id="SignalP"/>
    </source>
</evidence>
<sequence length="337" mass="36307">MNPKGILGLILSIWLHGGTGASFSQVYVQNAGSDPSGFITYGTPSIYSDSQYAKLTEPQIGSIVPVPSMADVLPPCVSPCVISNQNIAPLAPLPVATNARLVTYRAPNVPVAVAPSKDNGYEYSYVVYDEKTGDQKAQRETSDGSTVHGEYSFIQPDGYIREVKYTADDLTGFNVIVKRIPPSTTNEGDKKIRTKTKSDTDPCADTKKEALKIVPEQKKNNLELNEVNAEPTTAVTSPLDEITESVTVPVTTLKVTQASSETPQPHQSDNVTIVTPEETQASVREITDAPAPSQINSNLLVSYDDIIRCIQSKIQQQASLKPGVSPLTYVILPGKPC</sequence>
<keyword evidence="2 5" id="KW-0732">Signal</keyword>
<dbReference type="InterPro" id="IPR051217">
    <property type="entry name" value="Insect_Cuticle_Struc_Prot"/>
</dbReference>
<dbReference type="Pfam" id="PF00379">
    <property type="entry name" value="Chitin_bind_4"/>
    <property type="match status" value="1"/>
</dbReference>
<dbReference type="PANTHER" id="PTHR12236:SF46">
    <property type="entry name" value="CUTICULAR PROTEIN 30B-RELATED"/>
    <property type="match status" value="1"/>
</dbReference>
<dbReference type="PROSITE" id="PS00233">
    <property type="entry name" value="CHIT_BIND_RR_1"/>
    <property type="match status" value="1"/>
</dbReference>
<dbReference type="AlphaFoldDB" id="A0A9N9WC97"/>
<dbReference type="GO" id="GO:0042302">
    <property type="term" value="F:structural constituent of cuticle"/>
    <property type="evidence" value="ECO:0007669"/>
    <property type="project" value="UniProtKB-UniRule"/>
</dbReference>
<protein>
    <submittedName>
        <fullName evidence="6">Uncharacterized protein</fullName>
    </submittedName>
</protein>
<keyword evidence="1 3" id="KW-0193">Cuticle</keyword>
<dbReference type="PROSITE" id="PS51155">
    <property type="entry name" value="CHIT_BIND_RR_2"/>
    <property type="match status" value="1"/>
</dbReference>
<feature type="chain" id="PRO_5040446451" evidence="5">
    <location>
        <begin position="21"/>
        <end position="337"/>
    </location>
</feature>
<feature type="compositionally biased region" description="Basic and acidic residues" evidence="4">
    <location>
        <begin position="187"/>
        <end position="203"/>
    </location>
</feature>
<dbReference type="EMBL" id="OU893344">
    <property type="protein sequence ID" value="CAG9784961.1"/>
    <property type="molecule type" value="Genomic_DNA"/>
</dbReference>
<evidence type="ECO:0000313" key="7">
    <source>
        <dbReference type="Proteomes" id="UP001153714"/>
    </source>
</evidence>
<reference evidence="6" key="1">
    <citation type="submission" date="2021-12" db="EMBL/GenBank/DDBJ databases">
        <authorList>
            <person name="King R."/>
        </authorList>
    </citation>
    <scope>NUCLEOTIDE SEQUENCE</scope>
</reference>
<dbReference type="GO" id="GO:0005615">
    <property type="term" value="C:extracellular space"/>
    <property type="evidence" value="ECO:0007669"/>
    <property type="project" value="TreeGrafter"/>
</dbReference>
<organism evidence="6 7">
    <name type="scientific">Diatraea saccharalis</name>
    <name type="common">sugarcane borer</name>
    <dbReference type="NCBI Taxonomy" id="40085"/>
    <lineage>
        <taxon>Eukaryota</taxon>
        <taxon>Metazoa</taxon>
        <taxon>Ecdysozoa</taxon>
        <taxon>Arthropoda</taxon>
        <taxon>Hexapoda</taxon>
        <taxon>Insecta</taxon>
        <taxon>Pterygota</taxon>
        <taxon>Neoptera</taxon>
        <taxon>Endopterygota</taxon>
        <taxon>Lepidoptera</taxon>
        <taxon>Glossata</taxon>
        <taxon>Ditrysia</taxon>
        <taxon>Pyraloidea</taxon>
        <taxon>Crambidae</taxon>
        <taxon>Crambinae</taxon>
        <taxon>Diatraea</taxon>
    </lineage>
</organism>
<evidence type="ECO:0000256" key="2">
    <source>
        <dbReference type="ARBA" id="ARBA00022729"/>
    </source>
</evidence>
<evidence type="ECO:0000313" key="6">
    <source>
        <dbReference type="EMBL" id="CAG9784961.1"/>
    </source>
</evidence>
<feature type="region of interest" description="Disordered" evidence="4">
    <location>
        <begin position="184"/>
        <end position="203"/>
    </location>
</feature>
<proteinExistence type="predicted"/>
<name>A0A9N9WC97_9NEOP</name>
<dbReference type="InterPro" id="IPR000618">
    <property type="entry name" value="Insect_cuticle"/>
</dbReference>
<gene>
    <name evidence="6" type="ORF">DIATSA_LOCUS3023</name>
</gene>
<evidence type="ECO:0000256" key="1">
    <source>
        <dbReference type="ARBA" id="ARBA00022460"/>
    </source>
</evidence>
<reference evidence="6" key="2">
    <citation type="submission" date="2022-10" db="EMBL/GenBank/DDBJ databases">
        <authorList>
            <consortium name="ENA_rothamsted_submissions"/>
            <consortium name="culmorum"/>
            <person name="King R."/>
        </authorList>
    </citation>
    <scope>NUCLEOTIDE SEQUENCE</scope>
</reference>
<feature type="signal peptide" evidence="5">
    <location>
        <begin position="1"/>
        <end position="20"/>
    </location>
</feature>
<dbReference type="PRINTS" id="PR00947">
    <property type="entry name" value="CUTICLE"/>
</dbReference>
<dbReference type="InterPro" id="IPR031311">
    <property type="entry name" value="CHIT_BIND_RR_consensus"/>
</dbReference>
<dbReference type="PANTHER" id="PTHR12236">
    <property type="entry name" value="STRUCTURAL CONTITUENT OF CUTICLE"/>
    <property type="match status" value="1"/>
</dbReference>
<accession>A0A9N9WC97</accession>